<protein>
    <submittedName>
        <fullName evidence="1">Uncharacterized protein</fullName>
    </submittedName>
</protein>
<dbReference type="AlphaFoldDB" id="A0A0D9X1Y3"/>
<dbReference type="HOGENOM" id="CLU_2416487_0_0_1"/>
<sequence length="92" mass="10621">MSQPNHNQEIRDPQLCNPRAWRQQEIREELRHRLAGQGDEQQHNQLHVTKPTALATAVSNPGYFFGKIVVFNDPMTEENSRPESLDETDVRA</sequence>
<reference evidence="1" key="3">
    <citation type="submission" date="2015-04" db="UniProtKB">
        <authorList>
            <consortium name="EnsemblPlants"/>
        </authorList>
    </citation>
    <scope>IDENTIFICATION</scope>
</reference>
<organism evidence="1 2">
    <name type="scientific">Leersia perrieri</name>
    <dbReference type="NCBI Taxonomy" id="77586"/>
    <lineage>
        <taxon>Eukaryota</taxon>
        <taxon>Viridiplantae</taxon>
        <taxon>Streptophyta</taxon>
        <taxon>Embryophyta</taxon>
        <taxon>Tracheophyta</taxon>
        <taxon>Spermatophyta</taxon>
        <taxon>Magnoliopsida</taxon>
        <taxon>Liliopsida</taxon>
        <taxon>Poales</taxon>
        <taxon>Poaceae</taxon>
        <taxon>BOP clade</taxon>
        <taxon>Oryzoideae</taxon>
        <taxon>Oryzeae</taxon>
        <taxon>Oryzinae</taxon>
        <taxon>Leersia</taxon>
    </lineage>
</organism>
<name>A0A0D9X1Y3_9ORYZ</name>
<dbReference type="Proteomes" id="UP000032180">
    <property type="component" value="Chromosome 7"/>
</dbReference>
<accession>A0A0D9X1Y3</accession>
<evidence type="ECO:0000313" key="2">
    <source>
        <dbReference type="Proteomes" id="UP000032180"/>
    </source>
</evidence>
<reference evidence="1 2" key="1">
    <citation type="submission" date="2012-08" db="EMBL/GenBank/DDBJ databases">
        <title>Oryza genome evolution.</title>
        <authorList>
            <person name="Wing R.A."/>
        </authorList>
    </citation>
    <scope>NUCLEOTIDE SEQUENCE</scope>
</reference>
<dbReference type="EnsemblPlants" id="LPERR07G20490.1">
    <property type="protein sequence ID" value="LPERR07G20490.1"/>
    <property type="gene ID" value="LPERR07G20490"/>
</dbReference>
<dbReference type="Gramene" id="LPERR07G20490.1">
    <property type="protein sequence ID" value="LPERR07G20490.1"/>
    <property type="gene ID" value="LPERR07G20490"/>
</dbReference>
<reference evidence="2" key="2">
    <citation type="submission" date="2013-12" db="EMBL/GenBank/DDBJ databases">
        <authorList>
            <person name="Yu Y."/>
            <person name="Lee S."/>
            <person name="de Baynast K."/>
            <person name="Wissotski M."/>
            <person name="Liu L."/>
            <person name="Talag J."/>
            <person name="Goicoechea J."/>
            <person name="Angelova A."/>
            <person name="Jetty R."/>
            <person name="Kudrna D."/>
            <person name="Golser W."/>
            <person name="Rivera L."/>
            <person name="Zhang J."/>
            <person name="Wing R."/>
        </authorList>
    </citation>
    <scope>NUCLEOTIDE SEQUENCE</scope>
</reference>
<proteinExistence type="predicted"/>
<evidence type="ECO:0000313" key="1">
    <source>
        <dbReference type="EnsemblPlants" id="LPERR07G20490.1"/>
    </source>
</evidence>
<keyword evidence="2" id="KW-1185">Reference proteome</keyword>